<reference evidence="1" key="1">
    <citation type="submission" date="2016-10" db="EMBL/GenBank/DDBJ databases">
        <title>Sequence of Gallionella enrichment culture.</title>
        <authorList>
            <person name="Poehlein A."/>
            <person name="Muehling M."/>
            <person name="Daniel R."/>
        </authorList>
    </citation>
    <scope>NUCLEOTIDE SEQUENCE</scope>
</reference>
<dbReference type="EMBL" id="MLJW01000006">
    <property type="protein sequence ID" value="OIR16955.1"/>
    <property type="molecule type" value="Genomic_DNA"/>
</dbReference>
<name>A0A1J5TA01_9ZZZZ</name>
<dbReference type="AlphaFoldDB" id="A0A1J5TA01"/>
<proteinExistence type="predicted"/>
<gene>
    <name evidence="1" type="ORF">GALL_27760</name>
</gene>
<organism evidence="1">
    <name type="scientific">mine drainage metagenome</name>
    <dbReference type="NCBI Taxonomy" id="410659"/>
    <lineage>
        <taxon>unclassified sequences</taxon>
        <taxon>metagenomes</taxon>
        <taxon>ecological metagenomes</taxon>
    </lineage>
</organism>
<evidence type="ECO:0008006" key="2">
    <source>
        <dbReference type="Google" id="ProtNLM"/>
    </source>
</evidence>
<accession>A0A1J5TA01</accession>
<protein>
    <recommendedName>
        <fullName evidence="2">DUF4390 domain-containing protein</fullName>
    </recommendedName>
</protein>
<dbReference type="InterPro" id="IPR025500">
    <property type="entry name" value="DUF4390"/>
</dbReference>
<dbReference type="Pfam" id="PF14334">
    <property type="entry name" value="DUF4390"/>
    <property type="match status" value="1"/>
</dbReference>
<evidence type="ECO:0000313" key="1">
    <source>
        <dbReference type="EMBL" id="OIR16955.1"/>
    </source>
</evidence>
<comment type="caution">
    <text evidence="1">The sequence shown here is derived from an EMBL/GenBank/DDBJ whole genome shotgun (WGS) entry which is preliminary data.</text>
</comment>
<sequence length="214" mass="23939">MTGSFMHCCTNKLDQLHRAAWVICLWLCAAAASAEGISINKAEARLTEDGYQLSADYDIQLSNTVETALQHGVTLYFVSELSINRSRWYWLDTEVIRDEQTAKLSFNALTQQYRITRGSLFQSFSELKDALLVLGHQIAPPVPVALLDKNGGGYFSRLLKKGSDCCSAVAQMRLDVTQLPKPLQVNALTNEDWNLKSEPYRWVLSPDAAKVLQP</sequence>